<evidence type="ECO:0000256" key="3">
    <source>
        <dbReference type="ARBA" id="ARBA00013253"/>
    </source>
</evidence>
<dbReference type="EMBL" id="SELH01000021">
    <property type="protein sequence ID" value="TWP27800.1"/>
    <property type="molecule type" value="Genomic_DNA"/>
</dbReference>
<dbReference type="GO" id="GO:0046656">
    <property type="term" value="P:folic acid biosynthetic process"/>
    <property type="evidence" value="ECO:0007669"/>
    <property type="project" value="UniProtKB-KW"/>
</dbReference>
<keyword evidence="15" id="KW-1185">Reference proteome</keyword>
<dbReference type="InterPro" id="IPR035907">
    <property type="entry name" value="Hppk_sf"/>
</dbReference>
<comment type="caution">
    <text evidence="14">The sequence shown here is derived from an EMBL/GenBank/DDBJ whole genome shotgun (WGS) entry which is preliminary data.</text>
</comment>
<dbReference type="EC" id="2.7.6.3" evidence="3"/>
<evidence type="ECO:0000256" key="8">
    <source>
        <dbReference type="ARBA" id="ARBA00022840"/>
    </source>
</evidence>
<evidence type="ECO:0000256" key="9">
    <source>
        <dbReference type="ARBA" id="ARBA00022909"/>
    </source>
</evidence>
<dbReference type="CDD" id="cd00483">
    <property type="entry name" value="HPPK"/>
    <property type="match status" value="1"/>
</dbReference>
<evidence type="ECO:0000256" key="4">
    <source>
        <dbReference type="ARBA" id="ARBA00016218"/>
    </source>
</evidence>
<evidence type="ECO:0000256" key="2">
    <source>
        <dbReference type="ARBA" id="ARBA00005810"/>
    </source>
</evidence>
<dbReference type="Proteomes" id="UP000319499">
    <property type="component" value="Unassembled WGS sequence"/>
</dbReference>
<dbReference type="GO" id="GO:0016301">
    <property type="term" value="F:kinase activity"/>
    <property type="evidence" value="ECO:0007669"/>
    <property type="project" value="UniProtKB-KW"/>
</dbReference>
<keyword evidence="6" id="KW-0547">Nucleotide-binding</keyword>
<keyword evidence="5 14" id="KW-0808">Transferase</keyword>
<gene>
    <name evidence="14" type="primary">folK</name>
    <name evidence="14" type="ORF">ETU09_06810</name>
</gene>
<dbReference type="NCBIfam" id="TIGR01498">
    <property type="entry name" value="folK"/>
    <property type="match status" value="1"/>
</dbReference>
<dbReference type="OrthoDB" id="9808041at2"/>
<dbReference type="RefSeq" id="WP_146292778.1">
    <property type="nucleotide sequence ID" value="NZ_SELH01000021.1"/>
</dbReference>
<keyword evidence="8" id="KW-0067">ATP-binding</keyword>
<keyword evidence="9" id="KW-0289">Folate biosynthesis</keyword>
<comment type="similarity">
    <text evidence="2">Belongs to the HPPK family.</text>
</comment>
<evidence type="ECO:0000256" key="1">
    <source>
        <dbReference type="ARBA" id="ARBA00005051"/>
    </source>
</evidence>
<evidence type="ECO:0000256" key="12">
    <source>
        <dbReference type="ARBA" id="ARBA00033413"/>
    </source>
</evidence>
<dbReference type="GO" id="GO:0005524">
    <property type="term" value="F:ATP binding"/>
    <property type="evidence" value="ECO:0007669"/>
    <property type="project" value="UniProtKB-KW"/>
</dbReference>
<keyword evidence="7 14" id="KW-0418">Kinase</keyword>
<dbReference type="AlphaFoldDB" id="A0A563DC59"/>
<dbReference type="GO" id="GO:0046654">
    <property type="term" value="P:tetrahydrofolate biosynthetic process"/>
    <property type="evidence" value="ECO:0007669"/>
    <property type="project" value="UniProtKB-UniPathway"/>
</dbReference>
<sequence length="136" mass="15707">MSKATLILGSNLGDKIININVAISHIKINIGLILKKTIIHKTIPEGFISTNNFVNLGLIVETHLSPFSLLKEVKHIEEKMGRVYDYESEDRYQDRIIDIDIVYFNNLNFKSNLLIVPHQMHVKSRKFSTKILYELQ</sequence>
<name>A0A563DC59_9FLAO</name>
<evidence type="ECO:0000313" key="15">
    <source>
        <dbReference type="Proteomes" id="UP000319499"/>
    </source>
</evidence>
<dbReference type="InterPro" id="IPR000550">
    <property type="entry name" value="Hppk"/>
</dbReference>
<evidence type="ECO:0000259" key="13">
    <source>
        <dbReference type="Pfam" id="PF01288"/>
    </source>
</evidence>
<proteinExistence type="inferred from homology"/>
<feature type="domain" description="7,8-dihydro-6-hydroxymethylpterin-pyrophosphokinase" evidence="13">
    <location>
        <begin position="6"/>
        <end position="135"/>
    </location>
</feature>
<dbReference type="PANTHER" id="PTHR43071">
    <property type="entry name" value="2-AMINO-4-HYDROXY-6-HYDROXYMETHYLDIHYDROPTERIDINE PYROPHOSPHOKINASE"/>
    <property type="match status" value="1"/>
</dbReference>
<evidence type="ECO:0000256" key="10">
    <source>
        <dbReference type="ARBA" id="ARBA00029409"/>
    </source>
</evidence>
<accession>A0A563DC59</accession>
<evidence type="ECO:0000313" key="14">
    <source>
        <dbReference type="EMBL" id="TWP27800.1"/>
    </source>
</evidence>
<dbReference type="Pfam" id="PF01288">
    <property type="entry name" value="HPPK"/>
    <property type="match status" value="1"/>
</dbReference>
<protein>
    <recommendedName>
        <fullName evidence="4">2-amino-4-hydroxy-6-hydroxymethyldihydropteridine pyrophosphokinase</fullName>
        <ecNumber evidence="3">2.7.6.3</ecNumber>
    </recommendedName>
    <alternativeName>
        <fullName evidence="11">6-hydroxymethyl-7,8-dihydropterin pyrophosphokinase</fullName>
    </alternativeName>
    <alternativeName>
        <fullName evidence="12">7,8-dihydro-6-hydroxymethylpterin-pyrophosphokinase</fullName>
    </alternativeName>
</protein>
<evidence type="ECO:0000256" key="6">
    <source>
        <dbReference type="ARBA" id="ARBA00022741"/>
    </source>
</evidence>
<dbReference type="UniPathway" id="UPA00077">
    <property type="reaction ID" value="UER00155"/>
</dbReference>
<organism evidence="14 15">
    <name type="scientific">Apibacter muscae</name>
    <dbReference type="NCBI Taxonomy" id="2509004"/>
    <lineage>
        <taxon>Bacteria</taxon>
        <taxon>Pseudomonadati</taxon>
        <taxon>Bacteroidota</taxon>
        <taxon>Flavobacteriia</taxon>
        <taxon>Flavobacteriales</taxon>
        <taxon>Weeksellaceae</taxon>
        <taxon>Apibacter</taxon>
    </lineage>
</organism>
<comment type="pathway">
    <text evidence="1">Cofactor biosynthesis; tetrahydrofolate biosynthesis; 2-amino-4-hydroxy-6-hydroxymethyl-7,8-dihydropteridine diphosphate from 7,8-dihydroneopterin triphosphate: step 4/4.</text>
</comment>
<dbReference type="PANTHER" id="PTHR43071:SF1">
    <property type="entry name" value="2-AMINO-4-HYDROXY-6-HYDROXYMETHYLDIHYDROPTERIDINE PYROPHOSPHOKINASE"/>
    <property type="match status" value="1"/>
</dbReference>
<dbReference type="SUPFAM" id="SSF55083">
    <property type="entry name" value="6-hydroxymethyl-7,8-dihydropterin pyrophosphokinase, HPPK"/>
    <property type="match status" value="1"/>
</dbReference>
<evidence type="ECO:0000256" key="7">
    <source>
        <dbReference type="ARBA" id="ARBA00022777"/>
    </source>
</evidence>
<evidence type="ECO:0000256" key="5">
    <source>
        <dbReference type="ARBA" id="ARBA00022679"/>
    </source>
</evidence>
<comment type="function">
    <text evidence="10">Catalyzes the transfer of pyrophosphate from adenosine triphosphate (ATP) to 6-hydroxymethyl-7,8-dihydropterin, an enzymatic step in folate biosynthesis pathway.</text>
</comment>
<dbReference type="Gene3D" id="3.30.70.560">
    <property type="entry name" value="7,8-Dihydro-6-hydroxymethylpterin-pyrophosphokinase HPPK"/>
    <property type="match status" value="1"/>
</dbReference>
<evidence type="ECO:0000256" key="11">
    <source>
        <dbReference type="ARBA" id="ARBA00029766"/>
    </source>
</evidence>
<dbReference type="GO" id="GO:0003848">
    <property type="term" value="F:2-amino-4-hydroxy-6-hydroxymethyldihydropteridine diphosphokinase activity"/>
    <property type="evidence" value="ECO:0007669"/>
    <property type="project" value="UniProtKB-EC"/>
</dbReference>
<reference evidence="14 15" key="1">
    <citation type="submission" date="2019-02" db="EMBL/GenBank/DDBJ databases">
        <title>Apibacter muscae sp. nov.: a novel member of the house fly microbiota.</title>
        <authorList>
            <person name="Park R."/>
        </authorList>
    </citation>
    <scope>NUCLEOTIDE SEQUENCE [LARGE SCALE GENOMIC DNA]</scope>
    <source>
        <strain evidence="14 15">AL1</strain>
    </source>
</reference>